<feature type="domain" description="Neurotransmitter-gated ion-channel ligand-binding" evidence="2">
    <location>
        <begin position="26"/>
        <end position="139"/>
    </location>
</feature>
<sequence length="382" mass="44558">MSKIHINGGSMMMVSNTKPGYDLVRKVMVKVIISRIRNINLVESSFLADFYIVTKWEEPKLNGISINDVLNLDDFWNPKLQMENIIGEITETRERSFDLDARGNAIITDKCHIIGTISHNFQLRQFPFDKQDITLSFTSKHPIGRFEFIQSDVSFIQNPDEQSPDWKIAKYLELRTGSVYDEIHQVNRDSLKITLKILRKPDYYILNYFLVMFLICIGIPLTWMMDVLRLHHVRMSLSFSITFSALGFKFIIAETLPKIPYMTYIDIYILIALISNLSVATWHGATYLIIDDEAKKTADNYAMWIALGAFTVYHIIYYGIMAICYIRHKRELEESEKKHQRRVVRDPQRMIGPSMPVMEDKVTQNPLFNSRPSREFLVPSHR</sequence>
<dbReference type="GO" id="GO:0004888">
    <property type="term" value="F:transmembrane signaling receptor activity"/>
    <property type="evidence" value="ECO:0007669"/>
    <property type="project" value="InterPro"/>
</dbReference>
<keyword evidence="1" id="KW-0472">Membrane</keyword>
<dbReference type="InterPro" id="IPR038050">
    <property type="entry name" value="Neuro_actylchol_rec"/>
</dbReference>
<feature type="transmembrane region" description="Helical" evidence="1">
    <location>
        <begin position="237"/>
        <end position="256"/>
    </location>
</feature>
<dbReference type="Gene3D" id="2.70.170.10">
    <property type="entry name" value="Neurotransmitter-gated ion-channel ligand-binding domain"/>
    <property type="match status" value="1"/>
</dbReference>
<dbReference type="GO" id="GO:0005230">
    <property type="term" value="F:extracellular ligand-gated monoatomic ion channel activity"/>
    <property type="evidence" value="ECO:0007669"/>
    <property type="project" value="InterPro"/>
</dbReference>
<evidence type="ECO:0000259" key="2">
    <source>
        <dbReference type="Pfam" id="PF02931"/>
    </source>
</evidence>
<dbReference type="InterPro" id="IPR036734">
    <property type="entry name" value="Neur_chan_lig-bd_sf"/>
</dbReference>
<dbReference type="Gene3D" id="1.20.58.390">
    <property type="entry name" value="Neurotransmitter-gated ion-channel transmembrane domain"/>
    <property type="match status" value="1"/>
</dbReference>
<feature type="transmembrane region" description="Helical" evidence="1">
    <location>
        <begin position="302"/>
        <end position="326"/>
    </location>
</feature>
<keyword evidence="4" id="KW-1185">Reference proteome</keyword>
<dbReference type="SUPFAM" id="SSF63712">
    <property type="entry name" value="Nicotinic receptor ligand binding domain-like"/>
    <property type="match status" value="1"/>
</dbReference>
<dbReference type="AlphaFoldDB" id="A0A8S4Q5A4"/>
<feature type="transmembrane region" description="Helical" evidence="1">
    <location>
        <begin position="268"/>
        <end position="290"/>
    </location>
</feature>
<dbReference type="Proteomes" id="UP000749559">
    <property type="component" value="Unassembled WGS sequence"/>
</dbReference>
<accession>A0A8S4Q5A4</accession>
<keyword evidence="1" id="KW-1133">Transmembrane helix</keyword>
<dbReference type="Pfam" id="PF02931">
    <property type="entry name" value="Neur_chan_LBD"/>
    <property type="match status" value="1"/>
</dbReference>
<protein>
    <recommendedName>
        <fullName evidence="2">Neurotransmitter-gated ion-channel ligand-binding domain-containing protein</fullName>
    </recommendedName>
</protein>
<reference evidence="3" key="1">
    <citation type="submission" date="2022-03" db="EMBL/GenBank/DDBJ databases">
        <authorList>
            <person name="Martin C."/>
        </authorList>
    </citation>
    <scope>NUCLEOTIDE SEQUENCE</scope>
</reference>
<evidence type="ECO:0000313" key="4">
    <source>
        <dbReference type="Proteomes" id="UP000749559"/>
    </source>
</evidence>
<dbReference type="InterPro" id="IPR006201">
    <property type="entry name" value="Neur_channel"/>
</dbReference>
<dbReference type="EMBL" id="CAIIXF020000012">
    <property type="protein sequence ID" value="CAH1801006.1"/>
    <property type="molecule type" value="Genomic_DNA"/>
</dbReference>
<dbReference type="PANTHER" id="PTHR18945">
    <property type="entry name" value="NEUROTRANSMITTER GATED ION CHANNEL"/>
    <property type="match status" value="1"/>
</dbReference>
<keyword evidence="1" id="KW-0812">Transmembrane</keyword>
<proteinExistence type="predicted"/>
<evidence type="ECO:0000256" key="1">
    <source>
        <dbReference type="SAM" id="Phobius"/>
    </source>
</evidence>
<comment type="caution">
    <text evidence="3">The sequence shown here is derived from an EMBL/GenBank/DDBJ whole genome shotgun (WGS) entry which is preliminary data.</text>
</comment>
<organism evidence="3 4">
    <name type="scientific">Owenia fusiformis</name>
    <name type="common">Polychaete worm</name>
    <dbReference type="NCBI Taxonomy" id="6347"/>
    <lineage>
        <taxon>Eukaryota</taxon>
        <taxon>Metazoa</taxon>
        <taxon>Spiralia</taxon>
        <taxon>Lophotrochozoa</taxon>
        <taxon>Annelida</taxon>
        <taxon>Polychaeta</taxon>
        <taxon>Sedentaria</taxon>
        <taxon>Canalipalpata</taxon>
        <taxon>Sabellida</taxon>
        <taxon>Oweniida</taxon>
        <taxon>Oweniidae</taxon>
        <taxon>Owenia</taxon>
    </lineage>
</organism>
<evidence type="ECO:0000313" key="3">
    <source>
        <dbReference type="EMBL" id="CAH1801006.1"/>
    </source>
</evidence>
<name>A0A8S4Q5A4_OWEFU</name>
<gene>
    <name evidence="3" type="ORF">OFUS_LOCUS24838</name>
</gene>
<feature type="transmembrane region" description="Helical" evidence="1">
    <location>
        <begin position="205"/>
        <end position="225"/>
    </location>
</feature>
<dbReference type="GO" id="GO:0016020">
    <property type="term" value="C:membrane"/>
    <property type="evidence" value="ECO:0007669"/>
    <property type="project" value="InterPro"/>
</dbReference>
<dbReference type="OrthoDB" id="203862at2759"/>
<dbReference type="InterPro" id="IPR006202">
    <property type="entry name" value="Neur_chan_lig-bd"/>
</dbReference>